<proteinExistence type="predicted"/>
<sequence>MSGQYPPPNPGHPFTRAPTLPPWGQTTGINMVGSSMNFYGSPHVGLPGRGGQQSWVPQQTHPKPADPNSVYGLQMLMSADGGQRRPPVSEYQQEETMDLSSHSTTPVEPKRTETSDPLRNGTILPAEVNGETEPVRTEQDISESAVTSVIASNPLRESVIDMLNCAKTTENSVLKRVEQSQIMPESLKIANTLAMDTSPSEATDSVNSSFVSSVLKTTSCVEPVITSDPVSSGCDSVIERSSQDVEQDSVVEKSADLPDSALIANDSDLNKSQSSYLESSTMTVDTDESKLVVAESPADDIFGMSPQPQPEKNLQPEKLFSQASLASSQESFASGPTLSLSRESTSSVVVLSSQDSIKTETREIQQVEVVTKQCSEVVSLSSESNLSSATSTIATVLPPSVGDSEPHPSVENVEILLESMFNSQEETSCSSQASAGVPQSVIVSNGSRASGDIFKAADIITPMKEEELAKTLAEDDSIVDDTDVKEEKKEEKITDDIMDEIEKKLEMLTESNSIAQNFDVGHSKMEVSENPKEEPCEDKHVDMENLNQILPNEPPKQKVEEITSKPNTDIEMLTPKTETGQSSNPFIEVETELEKMFAGIVEPADEACSDNQSQSVVSEPKKPVTNRKPVAKRKKANSRRPSDNSVFGGSSGESTPVRKKGRKRLNDAGSEKISNRKAKTEGGDSGRRGRVPKDTSNDSLSKAKGPFLHIEGSKESPASVVVVNSGVLRTDDDDAIDKASARRRHSSMQRTEGRKAGPAYSSSTLSMRYNSDTADLTWVCVFCKRGPHCMGPEPMGDLFGPYRIPAMPHGDELSQPGVPSDREVVEEQKRRGGGKHAKSLRASGTTELFTQKLGKKSKRSQSTDGWEVQAGLLQVEGGYEVWLHGTCAMWAPGLCMIGSQMVGLDDAIWTSLRTRCSQCGELGAGVGCVVRNCPLTEHYHCATTSDWLLDTETYIARCPSHRTRLRPT</sequence>
<gene>
    <name evidence="7" type="ORF">g.37039</name>
</gene>
<feature type="compositionally biased region" description="Basic and acidic residues" evidence="5">
    <location>
        <begin position="664"/>
        <end position="696"/>
    </location>
</feature>
<dbReference type="EMBL" id="GECU01025648">
    <property type="protein sequence ID" value="JAS82058.1"/>
    <property type="molecule type" value="Transcribed_RNA"/>
</dbReference>
<protein>
    <recommendedName>
        <fullName evidence="6">PHD-type domain-containing protein</fullName>
    </recommendedName>
</protein>
<name>A0A1B6I542_9HEMI</name>
<evidence type="ECO:0000256" key="5">
    <source>
        <dbReference type="SAM" id="MobiDB-lite"/>
    </source>
</evidence>
<evidence type="ECO:0000256" key="1">
    <source>
        <dbReference type="ARBA" id="ARBA00022553"/>
    </source>
</evidence>
<dbReference type="GO" id="GO:0008270">
    <property type="term" value="F:zinc ion binding"/>
    <property type="evidence" value="ECO:0007669"/>
    <property type="project" value="UniProtKB-KW"/>
</dbReference>
<dbReference type="PANTHER" id="PTHR14955:SF4">
    <property type="entry name" value="PHD-TYPE DOMAIN-CONTAINING PROTEIN"/>
    <property type="match status" value="1"/>
</dbReference>
<feature type="region of interest" description="Disordered" evidence="5">
    <location>
        <begin position="1"/>
        <end position="28"/>
    </location>
</feature>
<organism evidence="7">
    <name type="scientific">Homalodisca liturata</name>
    <dbReference type="NCBI Taxonomy" id="320908"/>
    <lineage>
        <taxon>Eukaryota</taxon>
        <taxon>Metazoa</taxon>
        <taxon>Ecdysozoa</taxon>
        <taxon>Arthropoda</taxon>
        <taxon>Hexapoda</taxon>
        <taxon>Insecta</taxon>
        <taxon>Pterygota</taxon>
        <taxon>Neoptera</taxon>
        <taxon>Paraneoptera</taxon>
        <taxon>Hemiptera</taxon>
        <taxon>Auchenorrhyncha</taxon>
        <taxon>Membracoidea</taxon>
        <taxon>Cicadellidae</taxon>
        <taxon>Cicadellinae</taxon>
        <taxon>Proconiini</taxon>
        <taxon>Homalodisca</taxon>
    </lineage>
</organism>
<dbReference type="AlphaFoldDB" id="A0A1B6I542"/>
<dbReference type="Pfam" id="PF13771">
    <property type="entry name" value="zf-HC5HC2H"/>
    <property type="match status" value="1"/>
</dbReference>
<reference evidence="7" key="1">
    <citation type="submission" date="2015-11" db="EMBL/GenBank/DDBJ databases">
        <title>De novo transcriptome assembly of four potential Pierce s Disease insect vectors from Arizona vineyards.</title>
        <authorList>
            <person name="Tassone E.E."/>
        </authorList>
    </citation>
    <scope>NUCLEOTIDE SEQUENCE</scope>
</reference>
<dbReference type="InterPro" id="IPR013083">
    <property type="entry name" value="Znf_RING/FYVE/PHD"/>
</dbReference>
<dbReference type="Gene3D" id="3.30.40.10">
    <property type="entry name" value="Zinc/RING finger domain, C3HC4 (zinc finger)"/>
    <property type="match status" value="1"/>
</dbReference>
<accession>A0A1B6I542</accession>
<evidence type="ECO:0000313" key="7">
    <source>
        <dbReference type="EMBL" id="JAS82058.1"/>
    </source>
</evidence>
<evidence type="ECO:0000256" key="3">
    <source>
        <dbReference type="ARBA" id="ARBA00022771"/>
    </source>
</evidence>
<feature type="region of interest" description="Disordered" evidence="5">
    <location>
        <begin position="43"/>
        <end position="124"/>
    </location>
</feature>
<feature type="region of interest" description="Disordered" evidence="5">
    <location>
        <begin position="229"/>
        <end position="258"/>
    </location>
</feature>
<dbReference type="GO" id="GO:0005634">
    <property type="term" value="C:nucleus"/>
    <property type="evidence" value="ECO:0007669"/>
    <property type="project" value="TreeGrafter"/>
</dbReference>
<dbReference type="PROSITE" id="PS51805">
    <property type="entry name" value="EPHD"/>
    <property type="match status" value="1"/>
</dbReference>
<dbReference type="GO" id="GO:0006357">
    <property type="term" value="P:regulation of transcription by RNA polymerase II"/>
    <property type="evidence" value="ECO:0007669"/>
    <property type="project" value="TreeGrafter"/>
</dbReference>
<feature type="domain" description="PHD-type" evidence="6">
    <location>
        <begin position="844"/>
        <end position="962"/>
    </location>
</feature>
<keyword evidence="4" id="KW-0862">Zinc</keyword>
<feature type="region of interest" description="Disordered" evidence="5">
    <location>
        <begin position="734"/>
        <end position="762"/>
    </location>
</feature>
<feature type="compositionally biased region" description="Basic residues" evidence="5">
    <location>
        <begin position="629"/>
        <end position="638"/>
    </location>
</feature>
<feature type="compositionally biased region" description="Polar residues" evidence="5">
    <location>
        <begin position="643"/>
        <end position="654"/>
    </location>
</feature>
<evidence type="ECO:0000259" key="6">
    <source>
        <dbReference type="PROSITE" id="PS51805"/>
    </source>
</evidence>
<dbReference type="InterPro" id="IPR052440">
    <property type="entry name" value="Trans_Reg/Chrom_Remod"/>
</dbReference>
<keyword evidence="1" id="KW-0597">Phosphoprotein</keyword>
<feature type="region of interest" description="Disordered" evidence="5">
    <location>
        <begin position="549"/>
        <end position="584"/>
    </location>
</feature>
<evidence type="ECO:0000256" key="4">
    <source>
        <dbReference type="ARBA" id="ARBA00022833"/>
    </source>
</evidence>
<feature type="region of interest" description="Disordered" evidence="5">
    <location>
        <begin position="597"/>
        <end position="711"/>
    </location>
</feature>
<keyword evidence="3" id="KW-0863">Zinc-finger</keyword>
<keyword evidence="2" id="KW-0479">Metal-binding</keyword>
<feature type="compositionally biased region" description="Pro residues" evidence="5">
    <location>
        <begin position="1"/>
        <end position="11"/>
    </location>
</feature>
<dbReference type="InterPro" id="IPR034732">
    <property type="entry name" value="EPHD"/>
</dbReference>
<feature type="compositionally biased region" description="Polar residues" evidence="5">
    <location>
        <begin position="52"/>
        <end position="61"/>
    </location>
</feature>
<evidence type="ECO:0000256" key="2">
    <source>
        <dbReference type="ARBA" id="ARBA00022723"/>
    </source>
</evidence>
<dbReference type="PANTHER" id="PTHR14955">
    <property type="entry name" value="RETINOIC ACID INDUCED 1/TRANSCRIPTION FACTOR 20"/>
    <property type="match status" value="1"/>
</dbReference>